<dbReference type="InterPro" id="IPR029058">
    <property type="entry name" value="AB_hydrolase_fold"/>
</dbReference>
<evidence type="ECO:0000313" key="2">
    <source>
        <dbReference type="EMBL" id="KJE22416.1"/>
    </source>
</evidence>
<name>A0A0D8BE03_9ACTN</name>
<dbReference type="PATRIC" id="fig|1502723.3.peg.2708"/>
<gene>
    <name evidence="2" type="ORF">FF36_03288</name>
</gene>
<dbReference type="Pfam" id="PF00756">
    <property type="entry name" value="Esterase"/>
    <property type="match status" value="1"/>
</dbReference>
<dbReference type="InterPro" id="IPR000801">
    <property type="entry name" value="Esterase-like"/>
</dbReference>
<sequence>MIAAPVAAAGAVAAGLVAGGVGRSSTADGPGAAEPTTPSAARRAGPESTAHGAASPVAASPEPATGPAVVTATTFTSAARGRPVTMVTVTPAGGGRGLPVCLVLHGRGDDARRAVGLLGLDGLLPAAIGAGVAPFALVTVDGGTTYWHRRAAGDDPEAMILDEIRPRLATAGLRTARMAALGWSMGGYGALLLARRHPDLVVAAAASSPAMWRSYGASAPGAFDSAADFAAHRILGTAPAPGVAYRIDCGDDDPFAAVSRQAVADLRPQEHSLGPGGHTPTYWRAVAPAQLAFVGAALHRSA</sequence>
<comment type="caution">
    <text evidence="2">The sequence shown here is derived from an EMBL/GenBank/DDBJ whole genome shotgun (WGS) entry which is preliminary data.</text>
</comment>
<dbReference type="SUPFAM" id="SSF53474">
    <property type="entry name" value="alpha/beta-Hydrolases"/>
    <property type="match status" value="1"/>
</dbReference>
<dbReference type="AlphaFoldDB" id="A0A0D8BE03"/>
<evidence type="ECO:0000256" key="1">
    <source>
        <dbReference type="SAM" id="MobiDB-lite"/>
    </source>
</evidence>
<dbReference type="PANTHER" id="PTHR48098">
    <property type="entry name" value="ENTEROCHELIN ESTERASE-RELATED"/>
    <property type="match status" value="1"/>
</dbReference>
<evidence type="ECO:0000313" key="3">
    <source>
        <dbReference type="Proteomes" id="UP000032545"/>
    </source>
</evidence>
<reference evidence="2 3" key="2">
    <citation type="journal article" date="2016" name="Genome Announc.">
        <title>Permanent Draft Genome Sequences for Two Variants of Frankia sp. Strain CpI1, the First Frankia Strain Isolated from Root Nodules of Comptonia peregrina.</title>
        <authorList>
            <person name="Oshone R."/>
            <person name="Hurst S.G.IV."/>
            <person name="Abebe-Akele F."/>
            <person name="Simpson S."/>
            <person name="Morris K."/>
            <person name="Thomas W.K."/>
            <person name="Tisa L.S."/>
        </authorList>
    </citation>
    <scope>NUCLEOTIDE SEQUENCE [LARGE SCALE GENOMIC DNA]</scope>
    <source>
        <strain evidence="3">CpI1-S</strain>
    </source>
</reference>
<feature type="compositionally biased region" description="Low complexity" evidence="1">
    <location>
        <begin position="53"/>
        <end position="68"/>
    </location>
</feature>
<keyword evidence="3" id="KW-1185">Reference proteome</keyword>
<dbReference type="InterPro" id="IPR050583">
    <property type="entry name" value="Mycobacterial_A85_antigen"/>
</dbReference>
<organism evidence="2 3">
    <name type="scientific">Frankia torreyi</name>
    <dbReference type="NCBI Taxonomy" id="1856"/>
    <lineage>
        <taxon>Bacteria</taxon>
        <taxon>Bacillati</taxon>
        <taxon>Actinomycetota</taxon>
        <taxon>Actinomycetes</taxon>
        <taxon>Frankiales</taxon>
        <taxon>Frankiaceae</taxon>
        <taxon>Frankia</taxon>
    </lineage>
</organism>
<accession>A0A0D8BE03</accession>
<dbReference type="Proteomes" id="UP000032545">
    <property type="component" value="Unassembled WGS sequence"/>
</dbReference>
<dbReference type="PANTHER" id="PTHR48098:SF1">
    <property type="entry name" value="DIACYLGLYCEROL ACYLTRANSFERASE_MYCOLYLTRANSFERASE AG85A"/>
    <property type="match status" value="1"/>
</dbReference>
<proteinExistence type="predicted"/>
<feature type="region of interest" description="Disordered" evidence="1">
    <location>
        <begin position="22"/>
        <end position="68"/>
    </location>
</feature>
<reference evidence="3" key="1">
    <citation type="submission" date="2015-02" db="EMBL/GenBank/DDBJ databases">
        <title>Draft Genome of Frankia sp. CpI1-S.</title>
        <authorList>
            <person name="Oshone R.T."/>
            <person name="Ngom M."/>
            <person name="Ghodhbane-Gtari F."/>
            <person name="Gtari M."/>
            <person name="Morris K."/>
            <person name="Thomas K."/>
            <person name="Sen A."/>
            <person name="Tisa L.S."/>
        </authorList>
    </citation>
    <scope>NUCLEOTIDE SEQUENCE [LARGE SCALE GENOMIC DNA]</scope>
    <source>
        <strain evidence="3">CpI1-S</strain>
    </source>
</reference>
<dbReference type="EMBL" id="JYFN01000024">
    <property type="protein sequence ID" value="KJE22416.1"/>
    <property type="molecule type" value="Genomic_DNA"/>
</dbReference>
<dbReference type="Gene3D" id="3.40.50.1820">
    <property type="entry name" value="alpha/beta hydrolase"/>
    <property type="match status" value="1"/>
</dbReference>
<dbReference type="GO" id="GO:0016747">
    <property type="term" value="F:acyltransferase activity, transferring groups other than amino-acyl groups"/>
    <property type="evidence" value="ECO:0007669"/>
    <property type="project" value="TreeGrafter"/>
</dbReference>
<protein>
    <submittedName>
        <fullName evidence="2">Enterochelin esterase-like enzyme</fullName>
    </submittedName>
</protein>